<evidence type="ECO:0008006" key="2">
    <source>
        <dbReference type="Google" id="ProtNLM"/>
    </source>
</evidence>
<organism evidence="1">
    <name type="scientific">mine drainage metagenome</name>
    <dbReference type="NCBI Taxonomy" id="410659"/>
    <lineage>
        <taxon>unclassified sequences</taxon>
        <taxon>metagenomes</taxon>
        <taxon>ecological metagenomes</taxon>
    </lineage>
</organism>
<gene>
    <name evidence="1" type="ORF">CARN2_0347</name>
</gene>
<name>E6PW61_9ZZZZ</name>
<sequence length="730" mass="78289">MNAVLEVTETLQQAARRLSAPALRDGFKPEALHVYTNPNGAPIYWRIRAKHPDGRKWVRPMHRAEAGAFVMGEPPFAPGVKPLYRLHDLALHPDAVVIVTEGEKAADALAKISMHATTSGAADSCAGADWQPLVGRTVVIWPDADEPGAKYAQAVVDKLQGIAAEVRVIDVARLNLPPKGDAVEWIEAHPDATADDVLALSVVQDETPADAWPQPHPLVAQIASEPYPLDALPPRILAAVNEVRSFAQAPVALVASAALSAVSVAVQGLYDIKRADRLTGPCSLFMLTIAESGERKTTADGFFTAALREYETEQADVAKPGIKAFKADHAAWEAEKSGQQDAIRSASKSGKTTGDLTASLRILVNDEPQPPRVPRLLYSDATPEALTWGLSKTWPSAAVISSEAGGVFGSHGMGAESMTRNLSILNQLWDGRDLVFDRRKENGSFAVRGARLTMSLQTQDITLRQFFERTAGLARGSGFLARFLVAWPESTQGTRLYKEPPTSWPALASFNTRMAAILRTAAPIDQDGTLQPVMLGLTPEAKAAWVQFHDAIETELGAGGELSDVKDVASKTADNAARLALLFHIFEGGTGAVSAEAFTGASRVVAWHLNEARRFLGEFAMSPELAEAARLDGWLLAYCRQNQAQEIGRRDAQQYGPLRDGAQLDAVLRELETLGRVRLTKQGKRHIITLNPALLRFATATPAALATHADRSGATVATAATVAVANGGTT</sequence>
<dbReference type="Pfam" id="PF13148">
    <property type="entry name" value="DUF3987"/>
    <property type="match status" value="1"/>
</dbReference>
<proteinExistence type="predicted"/>
<dbReference type="InterPro" id="IPR034154">
    <property type="entry name" value="TOPRIM_DnaG/twinkle"/>
</dbReference>
<accession>E6PW61</accession>
<reference evidence="1" key="1">
    <citation type="submission" date="2009-10" db="EMBL/GenBank/DDBJ databases">
        <title>Diversity of trophic interactions inside an arsenic-rich microbial ecosystem.</title>
        <authorList>
            <person name="Bertin P.N."/>
            <person name="Heinrich-Salmeron A."/>
            <person name="Pelletier E."/>
            <person name="Goulhen-Chollet F."/>
            <person name="Arsene-Ploetze F."/>
            <person name="Gallien S."/>
            <person name="Calteau A."/>
            <person name="Vallenet D."/>
            <person name="Casiot C."/>
            <person name="Chane-Woon-Ming B."/>
            <person name="Giloteaux L."/>
            <person name="Barakat M."/>
            <person name="Bonnefoy V."/>
            <person name="Bruneel O."/>
            <person name="Chandler M."/>
            <person name="Cleiss J."/>
            <person name="Duran R."/>
            <person name="Elbaz-Poulichet F."/>
            <person name="Fonknechten N."/>
            <person name="Lauga B."/>
            <person name="Mornico D."/>
            <person name="Ortet P."/>
            <person name="Schaeffer C."/>
            <person name="Siguier P."/>
            <person name="Alexander Thil Smith A."/>
            <person name="Van Dorsselaer A."/>
            <person name="Weissenbach J."/>
            <person name="Medigue C."/>
            <person name="Le Paslier D."/>
        </authorList>
    </citation>
    <scope>NUCLEOTIDE SEQUENCE</scope>
</reference>
<dbReference type="AlphaFoldDB" id="E6PW61"/>
<protein>
    <recommendedName>
        <fullName evidence="2">DUF3987 domain-containing protein</fullName>
    </recommendedName>
</protein>
<evidence type="ECO:0000313" key="1">
    <source>
        <dbReference type="EMBL" id="CBH99168.1"/>
    </source>
</evidence>
<dbReference type="CDD" id="cd01029">
    <property type="entry name" value="TOPRIM_primases"/>
    <property type="match status" value="1"/>
</dbReference>
<comment type="caution">
    <text evidence="1">The sequence shown here is derived from an EMBL/GenBank/DDBJ whole genome shotgun (WGS) entry which is preliminary data.</text>
</comment>
<dbReference type="InterPro" id="IPR025048">
    <property type="entry name" value="DUF3987"/>
</dbReference>
<dbReference type="Gene3D" id="3.40.1360.10">
    <property type="match status" value="1"/>
</dbReference>
<dbReference type="EMBL" id="CABM01000069">
    <property type="protein sequence ID" value="CBH99168.1"/>
    <property type="molecule type" value="Genomic_DNA"/>
</dbReference>